<dbReference type="PANTHER" id="PTHR42994:SF2">
    <property type="entry name" value="PEPTIDASE"/>
    <property type="match status" value="1"/>
</dbReference>
<dbReference type="PIRSF" id="PIRSF001123">
    <property type="entry name" value="PepA_GA"/>
    <property type="match status" value="1"/>
</dbReference>
<feature type="domain" description="Peptidase M20 dimerisation" evidence="8">
    <location>
        <begin position="179"/>
        <end position="274"/>
    </location>
</feature>
<dbReference type="Gene3D" id="3.30.70.360">
    <property type="match status" value="1"/>
</dbReference>
<sequence>MINEARLKEHFLDLITTDSHSRKEREVALKLKAVMEELGASVEIDAADEFVGGNTGNVICRLPANNPAAPAFFLAAHMDTVIPGERVKPVIEGNIIRTDGTTILGGDDKSGCAIIVEVIRTLIEKNIPHGEIEAVFTICEEVGLLGAKFLDATRLNSKYGIVLDSDDVGYLFIKAPASAHMEWTINGVAAHAGMAPDKGISTIKIAGEALANMKLGKIDHETTANIGFIHGGGPTNIIPNKTVLHGEARSLNEAKLDEQVAHMDECFKAAAARYQVEVEGKVLSASVESHIERSYDSMNLSKDSPIVQLVIRAARNLEYQVQPMEMMGGCDANIFNKKGLSCANLGTGMRAIHTVNEWLDVRDLYRAAAIVLEITRLNGQLTVA</sequence>
<dbReference type="Proteomes" id="UP000521676">
    <property type="component" value="Unassembled WGS sequence"/>
</dbReference>
<dbReference type="InterPro" id="IPR011650">
    <property type="entry name" value="Peptidase_M20_dimer"/>
</dbReference>
<keyword evidence="12" id="KW-1185">Reference proteome</keyword>
<dbReference type="Proteomes" id="UP001431572">
    <property type="component" value="Chromosome 2"/>
</dbReference>
<evidence type="ECO:0000256" key="4">
    <source>
        <dbReference type="ARBA" id="ARBA00022833"/>
    </source>
</evidence>
<dbReference type="GO" id="GO:0046872">
    <property type="term" value="F:metal ion binding"/>
    <property type="evidence" value="ECO:0007669"/>
    <property type="project" value="UniProtKB-UniRule"/>
</dbReference>
<reference evidence="9 11" key="1">
    <citation type="submission" date="2020-06" db="EMBL/GenBank/DDBJ databases">
        <title>Anoxygenic phototrophic Chloroflexota member uses a Type I reaction center.</title>
        <authorList>
            <person name="Tsuji J.M."/>
            <person name="Shaw N.A."/>
            <person name="Nagashima S."/>
            <person name="Venkiteswaran J."/>
            <person name="Schiff S.L."/>
            <person name="Hanada S."/>
            <person name="Tank M."/>
            <person name="Neufeld J.D."/>
        </authorList>
    </citation>
    <scope>NUCLEOTIDE SEQUENCE [LARGE SCALE GENOMIC DNA]</scope>
    <source>
        <strain evidence="9">L227-S17</strain>
    </source>
</reference>
<dbReference type="PANTHER" id="PTHR42994">
    <property type="entry name" value="PEPTIDASE T"/>
    <property type="match status" value="1"/>
</dbReference>
<dbReference type="SUPFAM" id="SSF55031">
    <property type="entry name" value="Bacterial exopeptidase dimerisation domain"/>
    <property type="match status" value="1"/>
</dbReference>
<dbReference type="InterPro" id="IPR002933">
    <property type="entry name" value="Peptidase_M20"/>
</dbReference>
<dbReference type="GO" id="GO:0004177">
    <property type="term" value="F:aminopeptidase activity"/>
    <property type="evidence" value="ECO:0007669"/>
    <property type="project" value="UniProtKB-UniRule"/>
</dbReference>
<dbReference type="InterPro" id="IPR008007">
    <property type="entry name" value="Peptidase_M42"/>
</dbReference>
<dbReference type="EMBL" id="CP128400">
    <property type="protein sequence ID" value="WJW68265.1"/>
    <property type="molecule type" value="Genomic_DNA"/>
</dbReference>
<evidence type="ECO:0000313" key="9">
    <source>
        <dbReference type="EMBL" id="NWJ48331.1"/>
    </source>
</evidence>
<feature type="active site" description="Proton acceptor" evidence="6">
    <location>
        <position position="140"/>
    </location>
</feature>
<gene>
    <name evidence="9" type="ORF">HXX08_20945</name>
    <name evidence="10" type="ORF">OZ401_003872</name>
</gene>
<feature type="binding site" evidence="7">
    <location>
        <position position="107"/>
    </location>
    <ligand>
        <name>Zn(2+)</name>
        <dbReference type="ChEBI" id="CHEBI:29105"/>
        <label>1</label>
    </ligand>
</feature>
<feature type="binding site" evidence="7">
    <location>
        <position position="164"/>
    </location>
    <ligand>
        <name>Zn(2+)</name>
        <dbReference type="ChEBI" id="CHEBI:29105"/>
        <label>1</label>
    </ligand>
</feature>
<feature type="binding site" evidence="7">
    <location>
        <position position="141"/>
    </location>
    <ligand>
        <name>Zn(2+)</name>
        <dbReference type="ChEBI" id="CHEBI:29105"/>
        <label>2</label>
    </ligand>
</feature>
<dbReference type="AlphaFoldDB" id="A0A8T7M8G4"/>
<comment type="similarity">
    <text evidence="5">Belongs to the peptidase M42 family.</text>
</comment>
<proteinExistence type="inferred from homology"/>
<evidence type="ECO:0000313" key="10">
    <source>
        <dbReference type="EMBL" id="WJW68265.1"/>
    </source>
</evidence>
<comment type="cofactor">
    <cofactor evidence="1">
        <name>Zn(2+)</name>
        <dbReference type="ChEBI" id="CHEBI:29105"/>
    </cofactor>
</comment>
<dbReference type="InterPro" id="IPR036264">
    <property type="entry name" value="Bact_exopeptidase_dim_dom"/>
</dbReference>
<dbReference type="InterPro" id="IPR010162">
    <property type="entry name" value="PepT-like"/>
</dbReference>
<evidence type="ECO:0000259" key="8">
    <source>
        <dbReference type="Pfam" id="PF07687"/>
    </source>
</evidence>
<reference evidence="10" key="2">
    <citation type="journal article" date="2024" name="Nature">
        <title>Anoxygenic phototroph of the Chloroflexota uses a type I reaction centre.</title>
        <authorList>
            <person name="Tsuji J.M."/>
            <person name="Shaw N.A."/>
            <person name="Nagashima S."/>
            <person name="Venkiteswaran J.J."/>
            <person name="Schiff S.L."/>
            <person name="Watanabe T."/>
            <person name="Fukui M."/>
            <person name="Hanada S."/>
            <person name="Tank M."/>
            <person name="Neufeld J.D."/>
        </authorList>
    </citation>
    <scope>NUCLEOTIDE SEQUENCE</scope>
    <source>
        <strain evidence="10">L227-S17</strain>
    </source>
</reference>
<evidence type="ECO:0000256" key="5">
    <source>
        <dbReference type="PIRNR" id="PIRNR001123"/>
    </source>
</evidence>
<dbReference type="EMBL" id="JACATZ010000003">
    <property type="protein sequence ID" value="NWJ48331.1"/>
    <property type="molecule type" value="Genomic_DNA"/>
</dbReference>
<name>A0A8T7M8G4_9CHLR</name>
<dbReference type="Pfam" id="PF07687">
    <property type="entry name" value="M20_dimer"/>
    <property type="match status" value="1"/>
</dbReference>
<dbReference type="Gene3D" id="3.40.630.10">
    <property type="entry name" value="Zn peptidases"/>
    <property type="match status" value="1"/>
</dbReference>
<keyword evidence="2 7" id="KW-0479">Metal-binding</keyword>
<keyword evidence="3" id="KW-0378">Hydrolase</keyword>
<evidence type="ECO:0000256" key="7">
    <source>
        <dbReference type="PIRSR" id="PIRSR001123-2"/>
    </source>
</evidence>
<evidence type="ECO:0000256" key="3">
    <source>
        <dbReference type="ARBA" id="ARBA00022801"/>
    </source>
</evidence>
<evidence type="ECO:0000313" key="11">
    <source>
        <dbReference type="Proteomes" id="UP000521676"/>
    </source>
</evidence>
<feature type="binding site" evidence="7">
    <location>
        <position position="107"/>
    </location>
    <ligand>
        <name>Zn(2+)</name>
        <dbReference type="ChEBI" id="CHEBI:29105"/>
        <label>2</label>
    </ligand>
</feature>
<dbReference type="SUPFAM" id="SSF53187">
    <property type="entry name" value="Zn-dependent exopeptidases"/>
    <property type="match status" value="1"/>
</dbReference>
<dbReference type="NCBIfam" id="TIGR01883">
    <property type="entry name" value="PepT-like"/>
    <property type="match status" value="1"/>
</dbReference>
<evidence type="ECO:0000313" key="12">
    <source>
        <dbReference type="Proteomes" id="UP001431572"/>
    </source>
</evidence>
<evidence type="ECO:0000256" key="2">
    <source>
        <dbReference type="ARBA" id="ARBA00022723"/>
    </source>
</evidence>
<dbReference type="Pfam" id="PF01546">
    <property type="entry name" value="Peptidase_M20"/>
    <property type="match status" value="1"/>
</dbReference>
<protein>
    <submittedName>
        <fullName evidence="9">M20/M25/M40 family metallo-hydrolase</fullName>
    </submittedName>
</protein>
<accession>A0A8T7M8G4</accession>
<evidence type="ECO:0000256" key="6">
    <source>
        <dbReference type="PIRSR" id="PIRSR001123-1"/>
    </source>
</evidence>
<evidence type="ECO:0000256" key="1">
    <source>
        <dbReference type="ARBA" id="ARBA00001947"/>
    </source>
</evidence>
<dbReference type="RefSeq" id="WP_341470169.1">
    <property type="nucleotide sequence ID" value="NZ_CP128400.1"/>
</dbReference>
<keyword evidence="4" id="KW-0862">Zinc</keyword>
<comment type="cofactor">
    <cofactor evidence="7">
        <name>a divalent metal cation</name>
        <dbReference type="ChEBI" id="CHEBI:60240"/>
    </cofactor>
    <text evidence="7">Binds 2 divalent metal cations per subunit.</text>
</comment>
<organism evidence="9 11">
    <name type="scientific">Candidatus Chlorohelix allophototropha</name>
    <dbReference type="NCBI Taxonomy" id="3003348"/>
    <lineage>
        <taxon>Bacteria</taxon>
        <taxon>Bacillati</taxon>
        <taxon>Chloroflexota</taxon>
        <taxon>Chloroflexia</taxon>
        <taxon>Candidatus Chloroheliales</taxon>
        <taxon>Candidatus Chloroheliaceae</taxon>
        <taxon>Candidatus Chlorohelix</taxon>
    </lineage>
</organism>